<dbReference type="InterPro" id="IPR016181">
    <property type="entry name" value="Acyl_CoA_acyltransferase"/>
</dbReference>
<comment type="caution">
    <text evidence="2">The sequence shown here is derived from an EMBL/GenBank/DDBJ whole genome shotgun (WGS) entry which is preliminary data.</text>
</comment>
<keyword evidence="3" id="KW-1185">Reference proteome</keyword>
<proteinExistence type="predicted"/>
<dbReference type="Gene3D" id="3.40.630.30">
    <property type="match status" value="1"/>
</dbReference>
<dbReference type="InterPro" id="IPR000182">
    <property type="entry name" value="GNAT_dom"/>
</dbReference>
<organism evidence="2 3">
    <name type="scientific">Paraburkholderia acidicola</name>
    <dbReference type="NCBI Taxonomy" id="1912599"/>
    <lineage>
        <taxon>Bacteria</taxon>
        <taxon>Pseudomonadati</taxon>
        <taxon>Pseudomonadota</taxon>
        <taxon>Betaproteobacteria</taxon>
        <taxon>Burkholderiales</taxon>
        <taxon>Burkholderiaceae</taxon>
        <taxon>Paraburkholderia</taxon>
    </lineage>
</organism>
<dbReference type="RefSeq" id="WP_349542513.1">
    <property type="nucleotide sequence ID" value="NZ_JAOALG010000001.1"/>
</dbReference>
<evidence type="ECO:0000313" key="3">
    <source>
        <dbReference type="Proteomes" id="UP001469089"/>
    </source>
</evidence>
<evidence type="ECO:0000313" key="2">
    <source>
        <dbReference type="EMBL" id="MEQ5840309.1"/>
    </source>
</evidence>
<dbReference type="PROSITE" id="PS51186">
    <property type="entry name" value="GNAT"/>
    <property type="match status" value="1"/>
</dbReference>
<dbReference type="Proteomes" id="UP001469089">
    <property type="component" value="Unassembled WGS sequence"/>
</dbReference>
<protein>
    <submittedName>
        <fullName evidence="2">GNAT family N-acetyltransferase</fullName>
    </submittedName>
</protein>
<dbReference type="SUPFAM" id="SSF55729">
    <property type="entry name" value="Acyl-CoA N-acyltransferases (Nat)"/>
    <property type="match status" value="1"/>
</dbReference>
<feature type="domain" description="N-acetyltransferase" evidence="1">
    <location>
        <begin position="11"/>
        <end position="164"/>
    </location>
</feature>
<dbReference type="Pfam" id="PF00583">
    <property type="entry name" value="Acetyltransf_1"/>
    <property type="match status" value="1"/>
</dbReference>
<sequence>MNHVIRIIRWEELNPAQKNDVEKLKISDQQIEYAGPTHRAVDVCASDLTGDIQGAAIFDGDVTVGFLVLKRRSAAPSWALAGAAVISALRIDLRYQGLGLGTAALRYLPEWLLTHWTDTSSIMLSVDEENEAGRRSYTKAGWLDLGTRDKGRIGWVRYMKRDLQALSSVPE</sequence>
<dbReference type="EMBL" id="JAOALG010000001">
    <property type="protein sequence ID" value="MEQ5840309.1"/>
    <property type="molecule type" value="Genomic_DNA"/>
</dbReference>
<gene>
    <name evidence="2" type="ORF">N0A02_12805</name>
</gene>
<accession>A0ABV1LLZ6</accession>
<name>A0ABV1LLZ6_9BURK</name>
<reference evidence="2 3" key="1">
    <citation type="journal article" date="2024" name="Chem. Sci.">
        <title>Discovery of a lagriamide polyketide by integrated genome mining, isotopic labeling, and untargeted metabolomics.</title>
        <authorList>
            <person name="Fergusson C.H."/>
            <person name="Saulog J."/>
            <person name="Paulo B.S."/>
            <person name="Wilson D.M."/>
            <person name="Liu D.Y."/>
            <person name="Morehouse N.J."/>
            <person name="Waterworth S."/>
            <person name="Barkei J."/>
            <person name="Gray C.A."/>
            <person name="Kwan J.C."/>
            <person name="Eustaquio A.S."/>
            <person name="Linington R.G."/>
        </authorList>
    </citation>
    <scope>NUCLEOTIDE SEQUENCE [LARGE SCALE GENOMIC DNA]</scope>
    <source>
        <strain evidence="2 3">RL17-338-BIF-B</strain>
    </source>
</reference>
<evidence type="ECO:0000259" key="1">
    <source>
        <dbReference type="PROSITE" id="PS51186"/>
    </source>
</evidence>